<evidence type="ECO:0000313" key="5">
    <source>
        <dbReference type="EMBL" id="KIX11419.1"/>
    </source>
</evidence>
<dbReference type="STRING" id="1429043.X474_24455"/>
<keyword evidence="4" id="KW-0732">Signal</keyword>
<dbReference type="EMBL" id="AZAC01000056">
    <property type="protein sequence ID" value="KIX11419.1"/>
    <property type="molecule type" value="Genomic_DNA"/>
</dbReference>
<dbReference type="Gene3D" id="1.25.40.10">
    <property type="entry name" value="Tetratricopeptide repeat domain"/>
    <property type="match status" value="1"/>
</dbReference>
<keyword evidence="2 3" id="KW-0802">TPR repeat</keyword>
<dbReference type="PANTHER" id="PTHR45586:SF1">
    <property type="entry name" value="LIPOPOLYSACCHARIDE ASSEMBLY PROTEIN B"/>
    <property type="match status" value="1"/>
</dbReference>
<accession>A0A0D2IZH3</accession>
<comment type="caution">
    <text evidence="5">The sequence shown here is derived from an EMBL/GenBank/DDBJ whole genome shotgun (WGS) entry which is preliminary data.</text>
</comment>
<dbReference type="PROSITE" id="PS50005">
    <property type="entry name" value="TPR"/>
    <property type="match status" value="1"/>
</dbReference>
<dbReference type="PANTHER" id="PTHR45586">
    <property type="entry name" value="TPR REPEAT-CONTAINING PROTEIN PA4667"/>
    <property type="match status" value="1"/>
</dbReference>
<evidence type="ECO:0000256" key="1">
    <source>
        <dbReference type="ARBA" id="ARBA00022737"/>
    </source>
</evidence>
<dbReference type="Pfam" id="PF13432">
    <property type="entry name" value="TPR_16"/>
    <property type="match status" value="1"/>
</dbReference>
<dbReference type="SMART" id="SM00028">
    <property type="entry name" value="TPR"/>
    <property type="match status" value="3"/>
</dbReference>
<dbReference type="InterPro" id="IPR051012">
    <property type="entry name" value="CellSynth/LPSAsmb/PSIAsmb"/>
</dbReference>
<evidence type="ECO:0000256" key="2">
    <source>
        <dbReference type="ARBA" id="ARBA00022803"/>
    </source>
</evidence>
<evidence type="ECO:0000313" key="6">
    <source>
        <dbReference type="Proteomes" id="UP000032233"/>
    </source>
</evidence>
<protein>
    <submittedName>
        <fullName evidence="5">Photosystem I assembly protein</fullName>
    </submittedName>
</protein>
<feature type="signal peptide" evidence="4">
    <location>
        <begin position="1"/>
        <end position="20"/>
    </location>
</feature>
<sequence length="140" mass="14955">MKKLIPLLLLCLLPVSLALASPSGLIDQGNQAAAKGDLAKATSLYQKAIASGKLSKANLAVARTNLGCALDDQGQVDQAIAQFNLALKADPSYAQAYYNRSFCFERKNLPKLALEDAMQAVKIAPGDKDYAARLNYLKGQ</sequence>
<keyword evidence="1" id="KW-0677">Repeat</keyword>
<proteinExistence type="predicted"/>
<evidence type="ECO:0000256" key="4">
    <source>
        <dbReference type="SAM" id="SignalP"/>
    </source>
</evidence>
<name>A0A0D2IZH3_9BACT</name>
<feature type="repeat" description="TPR" evidence="3">
    <location>
        <begin position="60"/>
        <end position="93"/>
    </location>
</feature>
<dbReference type="InParanoid" id="A0A0D2IZH3"/>
<dbReference type="InterPro" id="IPR019734">
    <property type="entry name" value="TPR_rpt"/>
</dbReference>
<feature type="chain" id="PRO_5002244955" evidence="4">
    <location>
        <begin position="21"/>
        <end position="140"/>
    </location>
</feature>
<keyword evidence="6" id="KW-1185">Reference proteome</keyword>
<dbReference type="InterPro" id="IPR011990">
    <property type="entry name" value="TPR-like_helical_dom_sf"/>
</dbReference>
<reference evidence="5 6" key="1">
    <citation type="submission" date="2013-11" db="EMBL/GenBank/DDBJ databases">
        <title>Metagenomic analysis of a methanogenic consortium involved in long chain n-alkane degradation.</title>
        <authorList>
            <person name="Davidova I.A."/>
            <person name="Callaghan A.V."/>
            <person name="Wawrik B."/>
            <person name="Pruitt S."/>
            <person name="Marks C."/>
            <person name="Duncan K.E."/>
            <person name="Suflita J.M."/>
        </authorList>
    </citation>
    <scope>NUCLEOTIDE SEQUENCE [LARGE SCALE GENOMIC DNA]</scope>
    <source>
        <strain evidence="5 6">SPR</strain>
    </source>
</reference>
<dbReference type="Proteomes" id="UP000032233">
    <property type="component" value="Unassembled WGS sequence"/>
</dbReference>
<dbReference type="OrthoDB" id="5514615at2"/>
<dbReference type="RefSeq" id="WP_044352011.1">
    <property type="nucleotide sequence ID" value="NZ_AZAC01000056.1"/>
</dbReference>
<dbReference type="SUPFAM" id="SSF48452">
    <property type="entry name" value="TPR-like"/>
    <property type="match status" value="1"/>
</dbReference>
<gene>
    <name evidence="5" type="ORF">X474_24455</name>
</gene>
<organism evidence="5 6">
    <name type="scientific">Dethiosulfatarculus sandiegensis</name>
    <dbReference type="NCBI Taxonomy" id="1429043"/>
    <lineage>
        <taxon>Bacteria</taxon>
        <taxon>Pseudomonadati</taxon>
        <taxon>Thermodesulfobacteriota</taxon>
        <taxon>Desulfarculia</taxon>
        <taxon>Desulfarculales</taxon>
        <taxon>Desulfarculaceae</taxon>
        <taxon>Dethiosulfatarculus</taxon>
    </lineage>
</organism>
<evidence type="ECO:0000256" key="3">
    <source>
        <dbReference type="PROSITE-ProRule" id="PRU00339"/>
    </source>
</evidence>
<dbReference type="AlphaFoldDB" id="A0A0D2IZH3"/>